<dbReference type="OrthoDB" id="654211at2759"/>
<evidence type="ECO:0000256" key="8">
    <source>
        <dbReference type="ARBA" id="ARBA00023242"/>
    </source>
</evidence>
<evidence type="ECO:0000256" key="3">
    <source>
        <dbReference type="ARBA" id="ARBA00022737"/>
    </source>
</evidence>
<feature type="compositionally biased region" description="Polar residues" evidence="10">
    <location>
        <begin position="335"/>
        <end position="345"/>
    </location>
</feature>
<keyword evidence="4 9" id="KW-0863">Zinc-finger</keyword>
<feature type="compositionally biased region" description="Low complexity" evidence="10">
    <location>
        <begin position="25"/>
        <end position="38"/>
    </location>
</feature>
<evidence type="ECO:0000313" key="13">
    <source>
        <dbReference type="Proteomes" id="UP000473826"/>
    </source>
</evidence>
<feature type="compositionally biased region" description="Polar residues" evidence="10">
    <location>
        <begin position="171"/>
        <end position="180"/>
    </location>
</feature>
<dbReference type="Proteomes" id="UP000473826">
    <property type="component" value="Unassembled WGS sequence"/>
</dbReference>
<feature type="region of interest" description="Disordered" evidence="10">
    <location>
        <begin position="137"/>
        <end position="240"/>
    </location>
</feature>
<comment type="subcellular location">
    <subcellularLocation>
        <location evidence="1">Nucleus</location>
    </subcellularLocation>
</comment>
<comment type="caution">
    <text evidence="12">The sequence shown here is derived from an EMBL/GenBank/DDBJ whole genome shotgun (WGS) entry which is preliminary data.</text>
</comment>
<dbReference type="SMART" id="SM00355">
    <property type="entry name" value="ZnF_C2H2"/>
    <property type="match status" value="2"/>
</dbReference>
<evidence type="ECO:0000256" key="10">
    <source>
        <dbReference type="SAM" id="MobiDB-lite"/>
    </source>
</evidence>
<dbReference type="PROSITE" id="PS00028">
    <property type="entry name" value="ZINC_FINGER_C2H2_1"/>
    <property type="match status" value="1"/>
</dbReference>
<evidence type="ECO:0000256" key="5">
    <source>
        <dbReference type="ARBA" id="ARBA00022833"/>
    </source>
</evidence>
<accession>A0A7D8UXB3</accession>
<dbReference type="InterPro" id="IPR036236">
    <property type="entry name" value="Znf_C2H2_sf"/>
</dbReference>
<feature type="compositionally biased region" description="Polar residues" evidence="10">
    <location>
        <begin position="152"/>
        <end position="164"/>
    </location>
</feature>
<dbReference type="Pfam" id="PF00096">
    <property type="entry name" value="zf-C2H2"/>
    <property type="match status" value="2"/>
</dbReference>
<evidence type="ECO:0000256" key="6">
    <source>
        <dbReference type="ARBA" id="ARBA00023015"/>
    </source>
</evidence>
<evidence type="ECO:0000256" key="1">
    <source>
        <dbReference type="ARBA" id="ARBA00004123"/>
    </source>
</evidence>
<dbReference type="GO" id="GO:0031519">
    <property type="term" value="C:PcG protein complex"/>
    <property type="evidence" value="ECO:0007669"/>
    <property type="project" value="TreeGrafter"/>
</dbReference>
<dbReference type="PANTHER" id="PTHR14003:SF19">
    <property type="entry name" value="YY2 TRANSCRIPTION FACTOR"/>
    <property type="match status" value="1"/>
</dbReference>
<keyword evidence="7" id="KW-0804">Transcription</keyword>
<evidence type="ECO:0000259" key="11">
    <source>
        <dbReference type="PROSITE" id="PS50157"/>
    </source>
</evidence>
<feature type="compositionally biased region" description="Low complexity" evidence="10">
    <location>
        <begin position="423"/>
        <end position="433"/>
    </location>
</feature>
<feature type="domain" description="C2H2-type" evidence="11">
    <location>
        <begin position="89"/>
        <end position="113"/>
    </location>
</feature>
<dbReference type="PANTHER" id="PTHR14003">
    <property type="entry name" value="TRANSCRIPTIONAL REPRESSOR PROTEIN YY"/>
    <property type="match status" value="1"/>
</dbReference>
<proteinExistence type="predicted"/>
<feature type="region of interest" description="Disordered" evidence="10">
    <location>
        <begin position="423"/>
        <end position="476"/>
    </location>
</feature>
<dbReference type="PROSITE" id="PS50157">
    <property type="entry name" value="ZINC_FINGER_C2H2_2"/>
    <property type="match status" value="2"/>
</dbReference>
<feature type="region of interest" description="Disordered" evidence="10">
    <location>
        <begin position="1"/>
        <end position="60"/>
    </location>
</feature>
<evidence type="ECO:0000256" key="4">
    <source>
        <dbReference type="ARBA" id="ARBA00022771"/>
    </source>
</evidence>
<dbReference type="SUPFAM" id="SSF57667">
    <property type="entry name" value="beta-beta-alpha zinc fingers"/>
    <property type="match status" value="1"/>
</dbReference>
<evidence type="ECO:0000313" key="12">
    <source>
        <dbReference type="EMBL" id="TXT05053.1"/>
    </source>
</evidence>
<feature type="region of interest" description="Disordered" evidence="10">
    <location>
        <begin position="316"/>
        <end position="371"/>
    </location>
</feature>
<keyword evidence="8" id="KW-0539">Nucleus</keyword>
<evidence type="ECO:0000256" key="9">
    <source>
        <dbReference type="PROSITE-ProRule" id="PRU00042"/>
    </source>
</evidence>
<feature type="compositionally biased region" description="Polar residues" evidence="10">
    <location>
        <begin position="214"/>
        <end position="240"/>
    </location>
</feature>
<evidence type="ECO:0000256" key="2">
    <source>
        <dbReference type="ARBA" id="ARBA00022723"/>
    </source>
</evidence>
<dbReference type="GO" id="GO:0000785">
    <property type="term" value="C:chromatin"/>
    <property type="evidence" value="ECO:0007669"/>
    <property type="project" value="TreeGrafter"/>
</dbReference>
<protein>
    <recommendedName>
        <fullName evidence="11">C2H2-type domain-containing protein</fullName>
    </recommendedName>
</protein>
<organism evidence="12 13">
    <name type="scientific">Vanrija humicola</name>
    <name type="common">Yeast</name>
    <name type="synonym">Cryptococcus humicola</name>
    <dbReference type="NCBI Taxonomy" id="5417"/>
    <lineage>
        <taxon>Eukaryota</taxon>
        <taxon>Fungi</taxon>
        <taxon>Dikarya</taxon>
        <taxon>Basidiomycota</taxon>
        <taxon>Agaricomycotina</taxon>
        <taxon>Tremellomycetes</taxon>
        <taxon>Trichosporonales</taxon>
        <taxon>Trichosporonaceae</taxon>
        <taxon>Vanrija</taxon>
    </lineage>
</organism>
<dbReference type="GO" id="GO:0005667">
    <property type="term" value="C:transcription regulator complex"/>
    <property type="evidence" value="ECO:0007669"/>
    <property type="project" value="TreeGrafter"/>
</dbReference>
<reference evidence="12 13" key="1">
    <citation type="journal article" date="2019" name="PLoS Genet.">
        <title>Convergent evolution of linked mating-type loci in basidiomycete fungi.</title>
        <authorList>
            <person name="Sun S."/>
            <person name="Coelho M.A."/>
            <person name="Heitman J."/>
            <person name="Nowrousian M."/>
        </authorList>
    </citation>
    <scope>NUCLEOTIDE SEQUENCE [LARGE SCALE GENOMIC DNA]</scope>
    <source>
        <strain evidence="12 13">CBS 4282</strain>
    </source>
</reference>
<evidence type="ECO:0000256" key="7">
    <source>
        <dbReference type="ARBA" id="ARBA00023163"/>
    </source>
</evidence>
<sequence length="476" mass="49690">MSVGTAPNGGQPPAHLLGPDSGNRSYADSDAAASAPESPAVPPTKGKNGATGPAEGKPKPHVCPICQRGFTTGGHLQRHQRIHTGIKAFKCPYPGCETRTSRQDNLQQHYRTHLSPTLRRGSGTAARQAVAAAMMAAGLKSSTSRQPRKSKGSQVGTPGSSSGASGVHGQSPYQTPTQGTAPYGGYMYDPNQHGYPSYPPTMPPGVGGMTQPQSAQSSRVPSPVNGHSSQSGGVPSAHHQQYFSQPFSPAYAYPNSSYGQPYRYGQPGAVPSPYGPPSHHSIYSQGIAPEHGGQQHMYSPLQTGFAPHSRDSQYNVINPSGYASQAPMGNGYPPRTQTSTPLSNGTHEEVDPRYRGAAAPPRAPSPRRRLTPPHQAEMLASAGVVDTANFSTTAGHQAASRAPVSAAVPPQYSYNAAAAQQQQQQANGYNYGAHQQQQQSLAGRSAVTSMGGVVGGPDSKGESPFRVASAKSSLWS</sequence>
<dbReference type="InterPro" id="IPR013087">
    <property type="entry name" value="Znf_C2H2_type"/>
</dbReference>
<keyword evidence="5" id="KW-0862">Zinc</keyword>
<keyword evidence="2" id="KW-0479">Metal-binding</keyword>
<dbReference type="EMBL" id="QKWK01000012">
    <property type="protein sequence ID" value="TXT05053.1"/>
    <property type="molecule type" value="Genomic_DNA"/>
</dbReference>
<name>A0A7D8UXB3_VANHU</name>
<feature type="domain" description="C2H2-type" evidence="11">
    <location>
        <begin position="61"/>
        <end position="88"/>
    </location>
</feature>
<dbReference type="GO" id="GO:0008270">
    <property type="term" value="F:zinc ion binding"/>
    <property type="evidence" value="ECO:0007669"/>
    <property type="project" value="UniProtKB-KW"/>
</dbReference>
<gene>
    <name evidence="12" type="ORF">VHUM_03873</name>
</gene>
<dbReference type="Gene3D" id="3.30.160.60">
    <property type="entry name" value="Classic Zinc Finger"/>
    <property type="match status" value="2"/>
</dbReference>
<keyword evidence="3" id="KW-0677">Repeat</keyword>
<dbReference type="GO" id="GO:0000978">
    <property type="term" value="F:RNA polymerase II cis-regulatory region sequence-specific DNA binding"/>
    <property type="evidence" value="ECO:0007669"/>
    <property type="project" value="TreeGrafter"/>
</dbReference>
<keyword evidence="6" id="KW-0805">Transcription regulation</keyword>
<dbReference type="GO" id="GO:0000981">
    <property type="term" value="F:DNA-binding transcription factor activity, RNA polymerase II-specific"/>
    <property type="evidence" value="ECO:0007669"/>
    <property type="project" value="TreeGrafter"/>
</dbReference>
<feature type="compositionally biased region" description="Polar residues" evidence="10">
    <location>
        <begin position="434"/>
        <end position="448"/>
    </location>
</feature>
<dbReference type="AlphaFoldDB" id="A0A7D8UXB3"/>
<keyword evidence="13" id="KW-1185">Reference proteome</keyword>
<dbReference type="FunFam" id="3.30.160.60:FF:000286">
    <property type="entry name" value="Zinc finger protein 770"/>
    <property type="match status" value="1"/>
</dbReference>